<dbReference type="Proteomes" id="UP000036097">
    <property type="component" value="Unassembled WGS sequence"/>
</dbReference>
<accession>A0A0J1JYG3</accession>
<organism evidence="1 2">
    <name type="scientific">Photobacterium aquae</name>
    <dbReference type="NCBI Taxonomy" id="1195763"/>
    <lineage>
        <taxon>Bacteria</taxon>
        <taxon>Pseudomonadati</taxon>
        <taxon>Pseudomonadota</taxon>
        <taxon>Gammaproteobacteria</taxon>
        <taxon>Vibrionales</taxon>
        <taxon>Vibrionaceae</taxon>
        <taxon>Photobacterium</taxon>
    </lineage>
</organism>
<gene>
    <name evidence="1" type="ORF">ABT56_05760</name>
</gene>
<dbReference type="EMBL" id="LDOT01000006">
    <property type="protein sequence ID" value="KLV07292.1"/>
    <property type="molecule type" value="Genomic_DNA"/>
</dbReference>
<proteinExistence type="predicted"/>
<dbReference type="AlphaFoldDB" id="A0A0J1JYG3"/>
<sequence length="326" mass="36619">MSGCQSTSLKINSEADVDVNSKIHRVNKEALYESQNIQLPSNYDVKAFSKMSIAAYVDHIRFENDAEKTTIDTGIIAKLLENELARTKRYEVLTRNCDACDYEVAYQAENTQEEGAIQRGNQLNPDFVFETSVALGSVIKKKSDHNEIIFRSLVTTKVVDPQTGRIIHSFEPIRHNMPAKRFFMVEGTFLGGFDYRKQNELQEAYKEAAQKAIQVLVNRTIDYYPVGGRVTNFRNGRFAIDAGINQGFATKQPVVLFLSDDGLDIPIASGEVTPKAESGSGVLFTWKEDDLDAQDVQKNLEAMGKEYLKRHKIYAVSVGTPEDWAL</sequence>
<name>A0A0J1JYG3_9GAMM</name>
<keyword evidence="2" id="KW-1185">Reference proteome</keyword>
<dbReference type="PATRIC" id="fig|1195763.3.peg.1223"/>
<protein>
    <recommendedName>
        <fullName evidence="3">Penicillin-binding protein activator LpoB</fullName>
    </recommendedName>
</protein>
<dbReference type="Gene3D" id="3.40.50.10610">
    <property type="entry name" value="ABC-type transport auxiliary lipoprotein component"/>
    <property type="match status" value="1"/>
</dbReference>
<evidence type="ECO:0000313" key="2">
    <source>
        <dbReference type="Proteomes" id="UP000036097"/>
    </source>
</evidence>
<evidence type="ECO:0008006" key="3">
    <source>
        <dbReference type="Google" id="ProtNLM"/>
    </source>
</evidence>
<evidence type="ECO:0000313" key="1">
    <source>
        <dbReference type="EMBL" id="KLV07292.1"/>
    </source>
</evidence>
<comment type="caution">
    <text evidence="1">The sequence shown here is derived from an EMBL/GenBank/DDBJ whole genome shotgun (WGS) entry which is preliminary data.</text>
</comment>
<reference evidence="1 2" key="1">
    <citation type="submission" date="2015-05" db="EMBL/GenBank/DDBJ databases">
        <title>Photobacterium galathea sp. nov.</title>
        <authorList>
            <person name="Machado H."/>
            <person name="Gram L."/>
        </authorList>
    </citation>
    <scope>NUCLEOTIDE SEQUENCE [LARGE SCALE GENOMIC DNA]</scope>
    <source>
        <strain evidence="1 2">CGMCC 1.12159</strain>
    </source>
</reference>
<dbReference type="STRING" id="1195763.ABT56_05760"/>